<proteinExistence type="predicted"/>
<dbReference type="PANTHER" id="PTHR43158">
    <property type="entry name" value="SKFA PEPTIDE EXPORT ATP-BINDING PROTEIN SKFE"/>
    <property type="match status" value="1"/>
</dbReference>
<name>A0ABW4ZUS1_9BACL</name>
<evidence type="ECO:0000313" key="4">
    <source>
        <dbReference type="EMBL" id="MFD2169371.1"/>
    </source>
</evidence>
<dbReference type="Pfam" id="PF00005">
    <property type="entry name" value="ABC_tran"/>
    <property type="match status" value="1"/>
</dbReference>
<dbReference type="InterPro" id="IPR003439">
    <property type="entry name" value="ABC_transporter-like_ATP-bd"/>
</dbReference>
<organism evidence="4 5">
    <name type="scientific">Tumebacillus lipolyticus</name>
    <dbReference type="NCBI Taxonomy" id="1280370"/>
    <lineage>
        <taxon>Bacteria</taxon>
        <taxon>Bacillati</taxon>
        <taxon>Bacillota</taxon>
        <taxon>Bacilli</taxon>
        <taxon>Bacillales</taxon>
        <taxon>Alicyclobacillaceae</taxon>
        <taxon>Tumebacillus</taxon>
    </lineage>
</organism>
<dbReference type="Proteomes" id="UP001597343">
    <property type="component" value="Unassembled WGS sequence"/>
</dbReference>
<protein>
    <submittedName>
        <fullName evidence="4">ABC transporter ATP-binding protein</fullName>
    </submittedName>
</protein>
<comment type="caution">
    <text evidence="4">The sequence shown here is derived from an EMBL/GenBank/DDBJ whole genome shotgun (WGS) entry which is preliminary data.</text>
</comment>
<evidence type="ECO:0000256" key="1">
    <source>
        <dbReference type="ARBA" id="ARBA00022741"/>
    </source>
</evidence>
<evidence type="ECO:0000259" key="3">
    <source>
        <dbReference type="PROSITE" id="PS50893"/>
    </source>
</evidence>
<evidence type="ECO:0000256" key="2">
    <source>
        <dbReference type="ARBA" id="ARBA00022840"/>
    </source>
</evidence>
<keyword evidence="2 4" id="KW-0067">ATP-binding</keyword>
<dbReference type="Gene3D" id="3.40.50.300">
    <property type="entry name" value="P-loop containing nucleotide triphosphate hydrolases"/>
    <property type="match status" value="1"/>
</dbReference>
<feature type="domain" description="ABC transporter" evidence="3">
    <location>
        <begin position="2"/>
        <end position="225"/>
    </location>
</feature>
<dbReference type="GO" id="GO:0005524">
    <property type="term" value="F:ATP binding"/>
    <property type="evidence" value="ECO:0007669"/>
    <property type="project" value="UniProtKB-KW"/>
</dbReference>
<keyword evidence="1" id="KW-0547">Nucleotide-binding</keyword>
<dbReference type="SUPFAM" id="SSF52540">
    <property type="entry name" value="P-loop containing nucleoside triphosphate hydrolases"/>
    <property type="match status" value="1"/>
</dbReference>
<accession>A0ABW4ZUS1</accession>
<dbReference type="InterPro" id="IPR027417">
    <property type="entry name" value="P-loop_NTPase"/>
</dbReference>
<dbReference type="CDD" id="cd03230">
    <property type="entry name" value="ABC_DR_subfamily_A"/>
    <property type="match status" value="1"/>
</dbReference>
<dbReference type="PROSITE" id="PS50893">
    <property type="entry name" value="ABC_TRANSPORTER_2"/>
    <property type="match status" value="1"/>
</dbReference>
<dbReference type="RefSeq" id="WP_386044414.1">
    <property type="nucleotide sequence ID" value="NZ_JBHUIO010000002.1"/>
</dbReference>
<reference evidence="5" key="1">
    <citation type="journal article" date="2019" name="Int. J. Syst. Evol. Microbiol.">
        <title>The Global Catalogue of Microorganisms (GCM) 10K type strain sequencing project: providing services to taxonomists for standard genome sequencing and annotation.</title>
        <authorList>
            <consortium name="The Broad Institute Genomics Platform"/>
            <consortium name="The Broad Institute Genome Sequencing Center for Infectious Disease"/>
            <person name="Wu L."/>
            <person name="Ma J."/>
        </authorList>
    </citation>
    <scope>NUCLEOTIDE SEQUENCE [LARGE SCALE GENOMIC DNA]</scope>
    <source>
        <strain evidence="5">CGMCC 1.13574</strain>
    </source>
</reference>
<sequence>MIKVEQAAKMFGSKIALDDLSFSVEAGQIVGLVGANGAGKSTMLKAMAGLLHLDRGKITIDGKSPCRSTRERLAFLPDLDAWYPWMKLSDIMRYMQDLYPDWDGKKADHLLDYLHLKRDSLIKVASKGTRAKIKLLLVLSRQAKYLLLDEPFSGIDPFAREQIAHAIMEDFLEEEQTILIATHEVSEVEALLDEILFLDDGKLLLKGNVETLKLAESKSLLEILKEVYHHARL</sequence>
<dbReference type="PANTHER" id="PTHR43158:SF1">
    <property type="entry name" value="ABC TRANSPORTER, ATP-BINDING PROTEIN"/>
    <property type="match status" value="1"/>
</dbReference>
<dbReference type="SMART" id="SM00382">
    <property type="entry name" value="AAA"/>
    <property type="match status" value="1"/>
</dbReference>
<keyword evidence="5" id="KW-1185">Reference proteome</keyword>
<dbReference type="EMBL" id="JBHUIO010000002">
    <property type="protein sequence ID" value="MFD2169371.1"/>
    <property type="molecule type" value="Genomic_DNA"/>
</dbReference>
<gene>
    <name evidence="4" type="ORF">ACFSOY_04960</name>
</gene>
<dbReference type="InterPro" id="IPR003593">
    <property type="entry name" value="AAA+_ATPase"/>
</dbReference>
<evidence type="ECO:0000313" key="5">
    <source>
        <dbReference type="Proteomes" id="UP001597343"/>
    </source>
</evidence>